<dbReference type="RefSeq" id="WP_143490326.1">
    <property type="nucleotide sequence ID" value="NZ_VJOY01000028.1"/>
</dbReference>
<protein>
    <submittedName>
        <fullName evidence="10">Acyl-CoA dehydrogenase</fullName>
    </submittedName>
</protein>
<dbReference type="Pfam" id="PF00441">
    <property type="entry name" value="Acyl-CoA_dh_1"/>
    <property type="match status" value="1"/>
</dbReference>
<dbReference type="InterPro" id="IPR009100">
    <property type="entry name" value="AcylCoA_DH/oxidase_NM_dom_sf"/>
</dbReference>
<reference evidence="10 11" key="1">
    <citation type="submission" date="2019-07" db="EMBL/GenBank/DDBJ databases">
        <title>Pseudomonas mangiferae sp. nov., isolated from bark of mango tree in Thailand.</title>
        <authorList>
            <person name="Srisuk N."/>
            <person name="Anurat P."/>
        </authorList>
    </citation>
    <scope>NUCLEOTIDE SEQUENCE [LARGE SCALE GENOMIC DNA]</scope>
    <source>
        <strain evidence="10 11">DMKU_BBB3-04</strain>
    </source>
</reference>
<accession>A0A553GTL3</accession>
<evidence type="ECO:0000256" key="5">
    <source>
        <dbReference type="ARBA" id="ARBA00023002"/>
    </source>
</evidence>
<evidence type="ECO:0000313" key="10">
    <source>
        <dbReference type="EMBL" id="TRX72820.1"/>
    </source>
</evidence>
<name>A0A553GTL3_9PSED</name>
<evidence type="ECO:0000256" key="6">
    <source>
        <dbReference type="RuleBase" id="RU362125"/>
    </source>
</evidence>
<dbReference type="Pfam" id="PF02771">
    <property type="entry name" value="Acyl-CoA_dh_N"/>
    <property type="match status" value="1"/>
</dbReference>
<dbReference type="SUPFAM" id="SSF47203">
    <property type="entry name" value="Acyl-CoA dehydrogenase C-terminal domain-like"/>
    <property type="match status" value="1"/>
</dbReference>
<dbReference type="PANTHER" id="PTHR43884:SF12">
    <property type="entry name" value="ISOVALERYL-COA DEHYDROGENASE, MITOCHONDRIAL-RELATED"/>
    <property type="match status" value="1"/>
</dbReference>
<gene>
    <name evidence="10" type="ORF">FM069_20805</name>
</gene>
<dbReference type="FunFam" id="1.20.140.10:FF:000001">
    <property type="entry name" value="Acyl-CoA dehydrogenase"/>
    <property type="match status" value="1"/>
</dbReference>
<dbReference type="AlphaFoldDB" id="A0A553GTL3"/>
<evidence type="ECO:0000313" key="11">
    <source>
        <dbReference type="Proteomes" id="UP000315235"/>
    </source>
</evidence>
<dbReference type="GO" id="GO:0050660">
    <property type="term" value="F:flavin adenine dinucleotide binding"/>
    <property type="evidence" value="ECO:0007669"/>
    <property type="project" value="InterPro"/>
</dbReference>
<feature type="domain" description="Acyl-CoA dehydrogenase/oxidase C-terminal" evidence="7">
    <location>
        <begin position="230"/>
        <end position="375"/>
    </location>
</feature>
<comment type="caution">
    <text evidence="10">The sequence shown here is derived from an EMBL/GenBank/DDBJ whole genome shotgun (WGS) entry which is preliminary data.</text>
</comment>
<sequence>MQRFYSEEQQLLLASVRRHVEDVVKPAAAAIDRDDVFPRALYQGLADLGLFGVSLAETAGGSGLDTTTACIVMEEIAKGSGALGNAYAIPVEAAHFLHQHGNAFHHGLIPGVLSGASIPATAATEPDCGSDVAAMRTVAERDGDDYVITGSKAWVTFGKVADFILVFAKTDRHAGHNGISCILVETDRPGVVLGKSETLLGMHGLAECQVSFDGVRVPVGHRLGVENQAFKMAMGNFNFSRLLMAAMALGMAQAAMEDAIDYAATRRQFGNPIIEFQAIQFMLADMSKDIAASRLLIHHAARLFDAGHPIAKEAAHAKLFTTDMASLHVSNALQIHGGNGYSREYRIERLYRDVRLAQIYEGTNQIQRLIIARQLQKEYA</sequence>
<dbReference type="PROSITE" id="PS00073">
    <property type="entry name" value="ACYL_COA_DH_2"/>
    <property type="match status" value="1"/>
</dbReference>
<organism evidence="10 11">
    <name type="scientific">Pseudomonas mangiferae</name>
    <dbReference type="NCBI Taxonomy" id="2593654"/>
    <lineage>
        <taxon>Bacteria</taxon>
        <taxon>Pseudomonadati</taxon>
        <taxon>Pseudomonadota</taxon>
        <taxon>Gammaproteobacteria</taxon>
        <taxon>Pseudomonadales</taxon>
        <taxon>Pseudomonadaceae</taxon>
        <taxon>Pseudomonas</taxon>
    </lineage>
</organism>
<evidence type="ECO:0000256" key="2">
    <source>
        <dbReference type="ARBA" id="ARBA00009347"/>
    </source>
</evidence>
<dbReference type="GO" id="GO:0003995">
    <property type="term" value="F:acyl-CoA dehydrogenase activity"/>
    <property type="evidence" value="ECO:0007669"/>
    <property type="project" value="InterPro"/>
</dbReference>
<evidence type="ECO:0000256" key="3">
    <source>
        <dbReference type="ARBA" id="ARBA00022630"/>
    </source>
</evidence>
<dbReference type="InterPro" id="IPR006089">
    <property type="entry name" value="Acyl-CoA_DH_CS"/>
</dbReference>
<dbReference type="InterPro" id="IPR009075">
    <property type="entry name" value="AcylCo_DH/oxidase_C"/>
</dbReference>
<dbReference type="SUPFAM" id="SSF56645">
    <property type="entry name" value="Acyl-CoA dehydrogenase NM domain-like"/>
    <property type="match status" value="1"/>
</dbReference>
<feature type="domain" description="Acyl-CoA oxidase/dehydrogenase middle" evidence="8">
    <location>
        <begin position="120"/>
        <end position="215"/>
    </location>
</feature>
<dbReference type="Proteomes" id="UP000315235">
    <property type="component" value="Unassembled WGS sequence"/>
</dbReference>
<dbReference type="Gene3D" id="1.10.540.10">
    <property type="entry name" value="Acyl-CoA dehydrogenase/oxidase, N-terminal domain"/>
    <property type="match status" value="1"/>
</dbReference>
<dbReference type="Gene3D" id="2.40.110.10">
    <property type="entry name" value="Butyryl-CoA Dehydrogenase, subunit A, domain 2"/>
    <property type="match status" value="1"/>
</dbReference>
<dbReference type="InterPro" id="IPR046373">
    <property type="entry name" value="Acyl-CoA_Oxase/DH_mid-dom_sf"/>
</dbReference>
<dbReference type="PANTHER" id="PTHR43884">
    <property type="entry name" value="ACYL-COA DEHYDROGENASE"/>
    <property type="match status" value="1"/>
</dbReference>
<keyword evidence="11" id="KW-1185">Reference proteome</keyword>
<dbReference type="InterPro" id="IPR006091">
    <property type="entry name" value="Acyl-CoA_Oxase/DH_mid-dom"/>
</dbReference>
<evidence type="ECO:0000259" key="7">
    <source>
        <dbReference type="Pfam" id="PF00441"/>
    </source>
</evidence>
<dbReference type="PIRSF" id="PIRSF016578">
    <property type="entry name" value="HsaA"/>
    <property type="match status" value="1"/>
</dbReference>
<comment type="similarity">
    <text evidence="2 6">Belongs to the acyl-CoA dehydrogenase family.</text>
</comment>
<dbReference type="FunFam" id="2.40.110.10:FF:000002">
    <property type="entry name" value="Acyl-CoA dehydrogenase fadE12"/>
    <property type="match status" value="1"/>
</dbReference>
<feature type="domain" description="Acyl-CoA dehydrogenase/oxidase N-terminal" evidence="9">
    <location>
        <begin position="6"/>
        <end position="103"/>
    </location>
</feature>
<evidence type="ECO:0000259" key="9">
    <source>
        <dbReference type="Pfam" id="PF02771"/>
    </source>
</evidence>
<keyword evidence="4 6" id="KW-0274">FAD</keyword>
<evidence type="ECO:0000256" key="4">
    <source>
        <dbReference type="ARBA" id="ARBA00022827"/>
    </source>
</evidence>
<keyword evidence="5 6" id="KW-0560">Oxidoreductase</keyword>
<evidence type="ECO:0000256" key="1">
    <source>
        <dbReference type="ARBA" id="ARBA00001974"/>
    </source>
</evidence>
<dbReference type="Gene3D" id="1.20.140.10">
    <property type="entry name" value="Butyryl-CoA Dehydrogenase, subunit A, domain 3"/>
    <property type="match status" value="1"/>
</dbReference>
<dbReference type="OrthoDB" id="9775090at2"/>
<dbReference type="Pfam" id="PF02770">
    <property type="entry name" value="Acyl-CoA_dh_M"/>
    <property type="match status" value="1"/>
</dbReference>
<dbReference type="EMBL" id="VJOY01000028">
    <property type="protein sequence ID" value="TRX72820.1"/>
    <property type="molecule type" value="Genomic_DNA"/>
</dbReference>
<evidence type="ECO:0000259" key="8">
    <source>
        <dbReference type="Pfam" id="PF02770"/>
    </source>
</evidence>
<dbReference type="InterPro" id="IPR013786">
    <property type="entry name" value="AcylCoA_DH/ox_N"/>
</dbReference>
<proteinExistence type="inferred from homology"/>
<comment type="cofactor">
    <cofactor evidence="1 6">
        <name>FAD</name>
        <dbReference type="ChEBI" id="CHEBI:57692"/>
    </cofactor>
</comment>
<dbReference type="InterPro" id="IPR037069">
    <property type="entry name" value="AcylCoA_DH/ox_N_sf"/>
</dbReference>
<keyword evidence="3 6" id="KW-0285">Flavoprotein</keyword>
<dbReference type="InterPro" id="IPR036250">
    <property type="entry name" value="AcylCo_DH-like_C"/>
</dbReference>